<reference evidence="2" key="1">
    <citation type="submission" date="2023-05" db="EMBL/GenBank/DDBJ databases">
        <title>High-quality long-read genome of Scophthalmus maximus.</title>
        <authorList>
            <person name="Lien S."/>
            <person name="Martinez P."/>
        </authorList>
    </citation>
    <scope>NUCLEOTIDE SEQUENCE [LARGE SCALE GENOMIC DNA]</scope>
</reference>
<feature type="compositionally biased region" description="Polar residues" evidence="1">
    <location>
        <begin position="979"/>
        <end position="989"/>
    </location>
</feature>
<dbReference type="OrthoDB" id="195843at2759"/>
<protein>
    <recommendedName>
        <fullName evidence="4">Sfi1 spindle body domain-containing protein</fullName>
    </recommendedName>
</protein>
<dbReference type="RefSeq" id="XP_035488729.1">
    <property type="nucleotide sequence ID" value="XM_035632836.2"/>
</dbReference>
<dbReference type="GeneTree" id="ENSGT00940000166668"/>
<name>A0A8D3BH01_SCOMX</name>
<feature type="region of interest" description="Disordered" evidence="1">
    <location>
        <begin position="975"/>
        <end position="996"/>
    </location>
</feature>
<accession>A0A8D3BH01</accession>
<dbReference type="PANTHER" id="PTHR22028">
    <property type="entry name" value="SFI1 SPINDLE BODY DOMAIN-CONTAINING PROTEIN-RELATED"/>
    <property type="match status" value="1"/>
</dbReference>
<sequence length="1230" mass="147720">MDVTWFRRMQGMGNPRKPDAGRHKPNEAKQVRKVHTRKVPYRVGYNWNRGGRLKELRIRHLARKFLHIWMQKTFGRLLPHEARSHHGRVVLRRALEGWRDEWWTCRREWSLLTRAECHYRYYLCNLAFHSWRTFMSLQREKKSKVKDAQSYADRRRMRLVCDRWKVFTEMRRMKKRMVESAFEQNRLAALYSAWSLWQTKLQHHQDLHTLEEQALKQRALASQRTAWLQWKKMHTDFRCQKEKESKASLHFVLRLKRKTLEQWMSYVPCCQTKRKSQAAAQRACYLRLVRICWSNWRNALHRRWIEEERLQAAGQLAIQMTQRRALERWRAYVTLCKEGTEINQMASQHHQHHLLSAGLQGLSLNVTWNKTHCLNNNMAHQHYYQTIIRKFWKLWQDRVEEAEDKSFQPLTEMAQTNYSMSLLSSCFHDWREKLAEQRHMQDLEHRADVWFAERLLPQCFNSWVEFTLQRRLHKQRRHRAEVFNQQRQFTWVFYTWWGRSEKHKEQMLSERMAILHEERCHLQRAFACWRQRTEQRINEEEKRKASDHLYLHRLLHKTVTQWKDNSSEIRHRRNREHQACYQGDLHHMKWALEKWKKFVQGQRMKKGKLEKMQRYHETKLLKHSFVGWKTRHLQMSHLYSHAEELHRRQTQHFLRMVLLVWRENAVQRAEGRLEGQRAQNHFHHFLQSKVFLVWSEATTRAVSKRHQQREGVSRVQRSINQVCLLRSFTQWRKRTRDARRERMCMEKARRHHNSKLLSQALKEWKKYHEQNRKNKVMKRQGILLLKLKMYQMYFEQWEIKLQHRRRDVKQTEKALWHWSLTLQAKVLYGWRLWVTEQRRKQEQAAVAARVYRDQLLREGVTRILTYAAHMNDLTTSLTQYSQEQRSHHLQRVVKRCAVRWRQRALGKPRKEQAVKEQPQKKSVTFCLTTHGQKNVSSFDSVEQEAEELSALLPIHTLRRPPRRCEQQFQSPVTVLPHKGTQNQSGNTDTEVAPRPFSCTSQVSPRLLLAGVLVTSTHPSTITSTVSPSELRASVVDSSQEIQNQDVLLPPSAFMHIGSHNMLGKTSSPGSEDAALVSFHQFVSPLKHNSRYPDIRASSDEAESLPVEDVGTDAASVLIEEMLSIQLDMKSFQQDRKQLRSWQKLKEVLQSWLQTSGEDEQMEKPSVCQELKELDERVDRLSNKLEKRKPKMLLHAERIQHLQTVLHTSGVYSLHQKTKEMETGLETKFTT</sequence>
<gene>
    <name evidence="2" type="primary">sfi1</name>
</gene>
<dbReference type="PANTHER" id="PTHR22028:SF4">
    <property type="entry name" value="PROTEIN SFI1 HOMOLOG"/>
    <property type="match status" value="1"/>
</dbReference>
<dbReference type="GeneID" id="118310068"/>
<dbReference type="InterPro" id="IPR052270">
    <property type="entry name" value="CACF_protein"/>
</dbReference>
<reference evidence="2" key="2">
    <citation type="submission" date="2025-08" db="UniProtKB">
        <authorList>
            <consortium name="Ensembl"/>
        </authorList>
    </citation>
    <scope>IDENTIFICATION</scope>
</reference>
<dbReference type="Proteomes" id="UP000694558">
    <property type="component" value="Chromosome 6"/>
</dbReference>
<dbReference type="GO" id="GO:0019902">
    <property type="term" value="F:phosphatase binding"/>
    <property type="evidence" value="ECO:0007669"/>
    <property type="project" value="TreeGrafter"/>
</dbReference>
<dbReference type="AlphaFoldDB" id="A0A8D3BH01"/>
<evidence type="ECO:0008006" key="4">
    <source>
        <dbReference type="Google" id="ProtNLM"/>
    </source>
</evidence>
<dbReference type="Ensembl" id="ENSSMAT00000034523.2">
    <property type="protein sequence ID" value="ENSSMAP00000034084.2"/>
    <property type="gene ID" value="ENSSMAG00000020856.2"/>
</dbReference>
<evidence type="ECO:0000313" key="3">
    <source>
        <dbReference type="Proteomes" id="UP000694558"/>
    </source>
</evidence>
<organism evidence="2 3">
    <name type="scientific">Scophthalmus maximus</name>
    <name type="common">Turbot</name>
    <name type="synonym">Psetta maxima</name>
    <dbReference type="NCBI Taxonomy" id="52904"/>
    <lineage>
        <taxon>Eukaryota</taxon>
        <taxon>Metazoa</taxon>
        <taxon>Chordata</taxon>
        <taxon>Craniata</taxon>
        <taxon>Vertebrata</taxon>
        <taxon>Euteleostomi</taxon>
        <taxon>Actinopterygii</taxon>
        <taxon>Neopterygii</taxon>
        <taxon>Teleostei</taxon>
        <taxon>Neoteleostei</taxon>
        <taxon>Acanthomorphata</taxon>
        <taxon>Carangaria</taxon>
        <taxon>Pleuronectiformes</taxon>
        <taxon>Pleuronectoidei</taxon>
        <taxon>Scophthalmidae</taxon>
        <taxon>Scophthalmus</taxon>
    </lineage>
</organism>
<proteinExistence type="predicted"/>
<dbReference type="CTD" id="9814"/>
<evidence type="ECO:0000313" key="2">
    <source>
        <dbReference type="Ensembl" id="ENSSMAP00000034084.2"/>
    </source>
</evidence>
<evidence type="ECO:0000256" key="1">
    <source>
        <dbReference type="SAM" id="MobiDB-lite"/>
    </source>
</evidence>
<dbReference type="KEGG" id="smau:118310068"/>